<reference evidence="1 2" key="1">
    <citation type="submission" date="2019-12" db="EMBL/GenBank/DDBJ databases">
        <title>Genomic-based taxomic classification of the family Erythrobacteraceae.</title>
        <authorList>
            <person name="Xu L."/>
        </authorList>
    </citation>
    <scope>NUCLEOTIDE SEQUENCE [LARGE SCALE GENOMIC DNA]</scope>
    <source>
        <strain evidence="1 2">RC4-10-4</strain>
    </source>
</reference>
<name>A0A845A5Q7_9SPHN</name>
<organism evidence="1 2">
    <name type="scientific">Aurantiacibacter arachoides</name>
    <dbReference type="NCBI Taxonomy" id="1850444"/>
    <lineage>
        <taxon>Bacteria</taxon>
        <taxon>Pseudomonadati</taxon>
        <taxon>Pseudomonadota</taxon>
        <taxon>Alphaproteobacteria</taxon>
        <taxon>Sphingomonadales</taxon>
        <taxon>Erythrobacteraceae</taxon>
        <taxon>Aurantiacibacter</taxon>
    </lineage>
</organism>
<evidence type="ECO:0000313" key="1">
    <source>
        <dbReference type="EMBL" id="MXO94267.1"/>
    </source>
</evidence>
<evidence type="ECO:0000313" key="2">
    <source>
        <dbReference type="Proteomes" id="UP000460626"/>
    </source>
</evidence>
<proteinExistence type="predicted"/>
<sequence>MNDFITHLAKHLGFQPSDAITLHFDLFESFTTFIEDDQVFLVVKLRSEYEVAEEAIREAIEAYGATPIFRKETH</sequence>
<dbReference type="RefSeq" id="WP_131453505.1">
    <property type="nucleotide sequence ID" value="NZ_BMJK01000002.1"/>
</dbReference>
<gene>
    <name evidence="1" type="ORF">GRI62_11740</name>
</gene>
<dbReference type="EMBL" id="WTYH01000001">
    <property type="protein sequence ID" value="MXO94267.1"/>
    <property type="molecule type" value="Genomic_DNA"/>
</dbReference>
<accession>A0A845A5Q7</accession>
<keyword evidence="2" id="KW-1185">Reference proteome</keyword>
<comment type="caution">
    <text evidence="1">The sequence shown here is derived from an EMBL/GenBank/DDBJ whole genome shotgun (WGS) entry which is preliminary data.</text>
</comment>
<dbReference type="Proteomes" id="UP000460626">
    <property type="component" value="Unassembled WGS sequence"/>
</dbReference>
<dbReference type="AlphaFoldDB" id="A0A845A5Q7"/>
<protein>
    <submittedName>
        <fullName evidence="1">Uncharacterized protein</fullName>
    </submittedName>
</protein>